<reference evidence="2" key="1">
    <citation type="submission" date="2021-10" db="EMBL/GenBank/DDBJ databases">
        <title>Tropical sea cucumber genome reveals ecological adaptation and Cuvierian tubules defense mechanism.</title>
        <authorList>
            <person name="Chen T."/>
        </authorList>
    </citation>
    <scope>NUCLEOTIDE SEQUENCE</scope>
    <source>
        <strain evidence="2">Nanhai2018</strain>
        <tissue evidence="2">Muscle</tissue>
    </source>
</reference>
<dbReference type="Proteomes" id="UP001152320">
    <property type="component" value="Chromosome 18"/>
</dbReference>
<dbReference type="InterPro" id="IPR011009">
    <property type="entry name" value="Kinase-like_dom_sf"/>
</dbReference>
<dbReference type="GO" id="GO:0005524">
    <property type="term" value="F:ATP binding"/>
    <property type="evidence" value="ECO:0007669"/>
    <property type="project" value="InterPro"/>
</dbReference>
<dbReference type="PROSITE" id="PS00108">
    <property type="entry name" value="PROTEIN_KINASE_ST"/>
    <property type="match status" value="1"/>
</dbReference>
<dbReference type="CDD" id="cd00180">
    <property type="entry name" value="PKc"/>
    <property type="match status" value="1"/>
</dbReference>
<sequence length="239" mass="27115">MCAVKLNQDDVDEQTVIENLQLEVDVLTTLKNLECVPELYGVTKPGNNSSPPVIVQEFIGDPNTFRSMTLAIAIRAKVLPPLKAKRVALRVCEALRDLHNRKLLHCDLKVDNVMLEPGFVRKDNPKVKVIDFGASVKMDDQPFYQYNTREQILWILKWSSHVAPEVVRGEKPYNISSEVYGLGVILKDISFRFRGFLWKLGEECTDADYRKRPSVEDVIQRIKTHLTSIQGAANRLAAP</sequence>
<protein>
    <submittedName>
        <fullName evidence="2">Serine/threonine-protein kinase mos</fullName>
    </submittedName>
</protein>
<dbReference type="AlphaFoldDB" id="A0A9Q1BG96"/>
<dbReference type="GO" id="GO:0004672">
    <property type="term" value="F:protein kinase activity"/>
    <property type="evidence" value="ECO:0007669"/>
    <property type="project" value="InterPro"/>
</dbReference>
<evidence type="ECO:0000313" key="3">
    <source>
        <dbReference type="Proteomes" id="UP001152320"/>
    </source>
</evidence>
<evidence type="ECO:0000313" key="2">
    <source>
        <dbReference type="EMBL" id="KAJ8024528.1"/>
    </source>
</evidence>
<keyword evidence="3" id="KW-1185">Reference proteome</keyword>
<dbReference type="Gene3D" id="1.10.510.10">
    <property type="entry name" value="Transferase(Phosphotransferase) domain 1"/>
    <property type="match status" value="1"/>
</dbReference>
<keyword evidence="2" id="KW-0808">Transferase</keyword>
<organism evidence="2 3">
    <name type="scientific">Holothuria leucospilota</name>
    <name type="common">Black long sea cucumber</name>
    <name type="synonym">Mertensiothuria leucospilota</name>
    <dbReference type="NCBI Taxonomy" id="206669"/>
    <lineage>
        <taxon>Eukaryota</taxon>
        <taxon>Metazoa</taxon>
        <taxon>Echinodermata</taxon>
        <taxon>Eleutherozoa</taxon>
        <taxon>Echinozoa</taxon>
        <taxon>Holothuroidea</taxon>
        <taxon>Aspidochirotacea</taxon>
        <taxon>Aspidochirotida</taxon>
        <taxon>Holothuriidae</taxon>
        <taxon>Holothuria</taxon>
    </lineage>
</organism>
<dbReference type="PANTHER" id="PTHR23257">
    <property type="entry name" value="SERINE-THREONINE PROTEIN KINASE"/>
    <property type="match status" value="1"/>
</dbReference>
<dbReference type="OrthoDB" id="5960454at2759"/>
<proteinExistence type="predicted"/>
<dbReference type="InterPro" id="IPR008271">
    <property type="entry name" value="Ser/Thr_kinase_AS"/>
</dbReference>
<name>A0A9Q1BG96_HOLLE</name>
<dbReference type="SUPFAM" id="SSF56112">
    <property type="entry name" value="Protein kinase-like (PK-like)"/>
    <property type="match status" value="1"/>
</dbReference>
<evidence type="ECO:0000259" key="1">
    <source>
        <dbReference type="PROSITE" id="PS50011"/>
    </source>
</evidence>
<feature type="domain" description="Protein kinase" evidence="1">
    <location>
        <begin position="1"/>
        <end position="239"/>
    </location>
</feature>
<keyword evidence="2" id="KW-0418">Kinase</keyword>
<dbReference type="InterPro" id="IPR050167">
    <property type="entry name" value="Ser_Thr_protein_kinase"/>
</dbReference>
<accession>A0A9Q1BG96</accession>
<dbReference type="SMART" id="SM00220">
    <property type="entry name" value="S_TKc"/>
    <property type="match status" value="1"/>
</dbReference>
<dbReference type="Pfam" id="PF00069">
    <property type="entry name" value="Pkinase"/>
    <property type="match status" value="1"/>
</dbReference>
<dbReference type="PROSITE" id="PS50011">
    <property type="entry name" value="PROTEIN_KINASE_DOM"/>
    <property type="match status" value="1"/>
</dbReference>
<dbReference type="InterPro" id="IPR000719">
    <property type="entry name" value="Prot_kinase_dom"/>
</dbReference>
<comment type="caution">
    <text evidence="2">The sequence shown here is derived from an EMBL/GenBank/DDBJ whole genome shotgun (WGS) entry which is preliminary data.</text>
</comment>
<dbReference type="EMBL" id="JAIZAY010000018">
    <property type="protein sequence ID" value="KAJ8024528.1"/>
    <property type="molecule type" value="Genomic_DNA"/>
</dbReference>
<gene>
    <name evidence="2" type="ORF">HOLleu_34461</name>
</gene>